<keyword evidence="2" id="KW-0614">Plasmid</keyword>
<reference evidence="2 3" key="1">
    <citation type="submission" date="2017-11" db="EMBL/GenBank/DDBJ databases">
        <title>Complete genome of a free-living desiccation-tolerant cyanobacterium and its photosynthetic adaptation to extreme terrestrial habitat.</title>
        <authorList>
            <person name="Shang J."/>
        </authorList>
    </citation>
    <scope>NUCLEOTIDE SEQUENCE [LARGE SCALE GENOMIC DNA]</scope>
    <source>
        <strain evidence="2 3">CCNUN1</strain>
        <plasmid evidence="3">pnfsy07</plasmid>
    </source>
</reference>
<feature type="domain" description="Nif11" evidence="1">
    <location>
        <begin position="3"/>
        <end position="50"/>
    </location>
</feature>
<evidence type="ECO:0000313" key="2">
    <source>
        <dbReference type="EMBL" id="AUB43920.1"/>
    </source>
</evidence>
<dbReference type="Proteomes" id="UP000232003">
    <property type="component" value="Plasmid pNFSY07"/>
</dbReference>
<dbReference type="AlphaFoldDB" id="A0A2K8T8E8"/>
<protein>
    <recommendedName>
        <fullName evidence="1">Nif11 domain-containing protein</fullName>
    </recommendedName>
</protein>
<sequence>MSKQVKQFHELISQNPSLVEKLKSASDRENFVELTVQLGAEYGYSFTPTEVEAYINRNMLILMRQFS</sequence>
<accession>A0A2K8T8E8</accession>
<dbReference type="InterPro" id="IPR012903">
    <property type="entry name" value="Nif11"/>
</dbReference>
<name>A0A2K8T8E8_9NOSO</name>
<dbReference type="EMBL" id="CP024792">
    <property type="protein sequence ID" value="AUB43920.1"/>
    <property type="molecule type" value="Genomic_DNA"/>
</dbReference>
<evidence type="ECO:0000259" key="1">
    <source>
        <dbReference type="Pfam" id="PF07862"/>
    </source>
</evidence>
<keyword evidence="3" id="KW-1185">Reference proteome</keyword>
<dbReference type="Pfam" id="PF07862">
    <property type="entry name" value="Nif11"/>
    <property type="match status" value="1"/>
</dbReference>
<gene>
    <name evidence="2" type="ORF">COO91_10129</name>
</gene>
<dbReference type="OrthoDB" id="488523at2"/>
<dbReference type="KEGG" id="nfl:COO91_10129"/>
<proteinExistence type="predicted"/>
<evidence type="ECO:0000313" key="3">
    <source>
        <dbReference type="Proteomes" id="UP000232003"/>
    </source>
</evidence>
<organism evidence="2 3">
    <name type="scientific">Nostoc flagelliforme CCNUN1</name>
    <dbReference type="NCBI Taxonomy" id="2038116"/>
    <lineage>
        <taxon>Bacteria</taxon>
        <taxon>Bacillati</taxon>
        <taxon>Cyanobacteriota</taxon>
        <taxon>Cyanophyceae</taxon>
        <taxon>Nostocales</taxon>
        <taxon>Nostocaceae</taxon>
        <taxon>Nostoc</taxon>
    </lineage>
</organism>
<dbReference type="RefSeq" id="WP_100903859.1">
    <property type="nucleotide sequence ID" value="NZ_CAWNNC010000008.1"/>
</dbReference>
<geneLocation type="plasmid" evidence="3">
    <name>pnfsy07</name>
</geneLocation>